<protein>
    <submittedName>
        <fullName evidence="1">Uncharacterized protein</fullName>
    </submittedName>
</protein>
<dbReference type="EMBL" id="BLAD01000039">
    <property type="protein sequence ID" value="GER99153.1"/>
    <property type="molecule type" value="Genomic_DNA"/>
</dbReference>
<gene>
    <name evidence="1" type="ORF">Acor_12170</name>
</gene>
<dbReference type="AlphaFoldDB" id="A0A5M3VRM9"/>
<name>A0A5M3VRM9_9ACTN</name>
<organism evidence="1 2">
    <name type="scientific">Acrocarpospora corrugata</name>
    <dbReference type="NCBI Taxonomy" id="35763"/>
    <lineage>
        <taxon>Bacteria</taxon>
        <taxon>Bacillati</taxon>
        <taxon>Actinomycetota</taxon>
        <taxon>Actinomycetes</taxon>
        <taxon>Streptosporangiales</taxon>
        <taxon>Streptosporangiaceae</taxon>
        <taxon>Acrocarpospora</taxon>
    </lineage>
</organism>
<keyword evidence="2" id="KW-1185">Reference proteome</keyword>
<dbReference type="Proteomes" id="UP000334990">
    <property type="component" value="Unassembled WGS sequence"/>
</dbReference>
<evidence type="ECO:0000313" key="1">
    <source>
        <dbReference type="EMBL" id="GER99153.1"/>
    </source>
</evidence>
<sequence>MDRQDMTRYRLNAARDMEFVQALYNDLYIEGVLAVDTETLRQRIYARLGFSALGYLGKAITEAEIFQLIAGAGPGTYNVVNQLMAMGGTDIRDALKTGTISPSHMRGIRASALPRSNGNGNGVSS</sequence>
<proteinExistence type="predicted"/>
<reference evidence="1 2" key="1">
    <citation type="submission" date="2019-10" db="EMBL/GenBank/DDBJ databases">
        <title>Whole genome shotgun sequence of Acrocarpospora corrugata NBRC 13972.</title>
        <authorList>
            <person name="Ichikawa N."/>
            <person name="Kimura A."/>
            <person name="Kitahashi Y."/>
            <person name="Komaki H."/>
            <person name="Oguchi A."/>
        </authorList>
    </citation>
    <scope>NUCLEOTIDE SEQUENCE [LARGE SCALE GENOMIC DNA]</scope>
    <source>
        <strain evidence="1 2">NBRC 13972</strain>
    </source>
</reference>
<evidence type="ECO:0000313" key="2">
    <source>
        <dbReference type="Proteomes" id="UP000334990"/>
    </source>
</evidence>
<accession>A0A5M3VRM9</accession>
<comment type="caution">
    <text evidence="1">The sequence shown here is derived from an EMBL/GenBank/DDBJ whole genome shotgun (WGS) entry which is preliminary data.</text>
</comment>